<dbReference type="Proteomes" id="UP000502179">
    <property type="component" value="Chromosome"/>
</dbReference>
<accession>A0A6G7PXA0</accession>
<proteinExistence type="predicted"/>
<dbReference type="KEGG" id="tav:G4V39_08535"/>
<organism evidence="1 2">
    <name type="scientific">Thermosulfuriphilus ammonigenes</name>
    <dbReference type="NCBI Taxonomy" id="1936021"/>
    <lineage>
        <taxon>Bacteria</taxon>
        <taxon>Pseudomonadati</taxon>
        <taxon>Thermodesulfobacteriota</taxon>
        <taxon>Thermodesulfobacteria</taxon>
        <taxon>Thermodesulfobacteriales</taxon>
        <taxon>Thermodesulfobacteriaceae</taxon>
        <taxon>Thermosulfuriphilus</taxon>
    </lineage>
</organism>
<dbReference type="AlphaFoldDB" id="A0A6G7PXA0"/>
<protein>
    <submittedName>
        <fullName evidence="1">Uncharacterized protein</fullName>
    </submittedName>
</protein>
<name>A0A6G7PXA0_9BACT</name>
<dbReference type="EMBL" id="CP048877">
    <property type="protein sequence ID" value="QIJ72314.1"/>
    <property type="molecule type" value="Genomic_DNA"/>
</dbReference>
<evidence type="ECO:0000313" key="1">
    <source>
        <dbReference type="EMBL" id="QIJ72314.1"/>
    </source>
</evidence>
<dbReference type="RefSeq" id="WP_166032532.1">
    <property type="nucleotide sequence ID" value="NZ_CP048877.1"/>
</dbReference>
<keyword evidence="2" id="KW-1185">Reference proteome</keyword>
<evidence type="ECO:0000313" key="2">
    <source>
        <dbReference type="Proteomes" id="UP000502179"/>
    </source>
</evidence>
<gene>
    <name evidence="1" type="ORF">G4V39_08535</name>
</gene>
<reference evidence="1 2" key="1">
    <citation type="submission" date="2020-02" db="EMBL/GenBank/DDBJ databases">
        <title>Genome analysis of Thermosulfuriphilus ammonigenes ST65T, an anaerobic thermophilic chemolithoautotrophic bacterium isolated from a deep-sea hydrothermal vent.</title>
        <authorList>
            <person name="Slobodkina G."/>
            <person name="Allioux M."/>
            <person name="Merkel A."/>
            <person name="Alain K."/>
            <person name="Jebbar M."/>
            <person name="Slobodkin A."/>
        </authorList>
    </citation>
    <scope>NUCLEOTIDE SEQUENCE [LARGE SCALE GENOMIC DNA]</scope>
    <source>
        <strain evidence="1 2">ST65</strain>
    </source>
</reference>
<sequence length="143" mass="15657">MAERLDPHTKVETPPEQIIYAKILKYGSLVGIAIMLLTFVVYLTGVLPPYVPIDKLPEYWNMSAPEFLEKANMPAGWGWINLLNHGDILNFIGIAFLAGLTIICYLAIIPYLFNSGARAVGILAIVEVLILSLAASGIIHIGH</sequence>